<dbReference type="EMBL" id="FOHI01000012">
    <property type="protein sequence ID" value="SET67675.1"/>
    <property type="molecule type" value="Genomic_DNA"/>
</dbReference>
<evidence type="ECO:0000313" key="2">
    <source>
        <dbReference type="Proteomes" id="UP000183339"/>
    </source>
</evidence>
<sequence length="103" mass="11786">MLSSLFALTSDPANRIVKFTLTEDVQTDLMPYLQGQEQFFLARAGQEIIFDGKYKPDAQEILIIENYDDIDNLSDAITNPLGYLKLLLRRRLSIALKPYSRAM</sequence>
<evidence type="ECO:0000313" key="1">
    <source>
        <dbReference type="EMBL" id="SET67675.1"/>
    </source>
</evidence>
<protein>
    <submittedName>
        <fullName evidence="1">Uncharacterized protein</fullName>
    </submittedName>
</protein>
<organism evidence="1 2">
    <name type="scientific">Nitrosospira multiformis</name>
    <dbReference type="NCBI Taxonomy" id="1231"/>
    <lineage>
        <taxon>Bacteria</taxon>
        <taxon>Pseudomonadati</taxon>
        <taxon>Pseudomonadota</taxon>
        <taxon>Betaproteobacteria</taxon>
        <taxon>Nitrosomonadales</taxon>
        <taxon>Nitrosomonadaceae</taxon>
        <taxon>Nitrosospira</taxon>
    </lineage>
</organism>
<reference evidence="1 2" key="1">
    <citation type="submission" date="2016-10" db="EMBL/GenBank/DDBJ databases">
        <authorList>
            <person name="de Groot N.N."/>
        </authorList>
    </citation>
    <scope>NUCLEOTIDE SEQUENCE [LARGE SCALE GENOMIC DNA]</scope>
    <source>
        <strain evidence="1 2">Nl7</strain>
    </source>
</reference>
<dbReference type="RefSeq" id="WP_074709257.1">
    <property type="nucleotide sequence ID" value="NZ_FOHI01000012.1"/>
</dbReference>
<proteinExistence type="predicted"/>
<dbReference type="Proteomes" id="UP000183339">
    <property type="component" value="Unassembled WGS sequence"/>
</dbReference>
<name>A0A1I0GAE7_9PROT</name>
<accession>A0A1I0GAE7</accession>
<gene>
    <name evidence="1" type="ORF">SAMN05216412_11252</name>
</gene>
<dbReference type="OrthoDB" id="8899520at2"/>
<dbReference type="AlphaFoldDB" id="A0A1I0GAE7"/>